<dbReference type="EMBL" id="JAABNT010000002">
    <property type="protein sequence ID" value="NEK21712.1"/>
    <property type="molecule type" value="Genomic_DNA"/>
</dbReference>
<keyword evidence="3" id="KW-1185">Reference proteome</keyword>
<feature type="transmembrane region" description="Helical" evidence="1">
    <location>
        <begin position="42"/>
        <end position="71"/>
    </location>
</feature>
<dbReference type="PANTHER" id="PTHR41795:SF1">
    <property type="entry name" value="EXOPOLYSACCHARIDE SYNTHESIS PROTEIN"/>
    <property type="match status" value="1"/>
</dbReference>
<feature type="transmembrane region" description="Helical" evidence="1">
    <location>
        <begin position="130"/>
        <end position="152"/>
    </location>
</feature>
<accession>A0A6P0C6H1</accession>
<dbReference type="AlphaFoldDB" id="A0A6P0C6H1"/>
<proteinExistence type="predicted"/>
<evidence type="ECO:0000313" key="2">
    <source>
        <dbReference type="EMBL" id="NEK21712.1"/>
    </source>
</evidence>
<dbReference type="PANTHER" id="PTHR41795">
    <property type="entry name" value="EXOPOLYSACCHARIDE SYNTHESIS PROTEIN"/>
    <property type="match status" value="1"/>
</dbReference>
<dbReference type="Proteomes" id="UP000468591">
    <property type="component" value="Unassembled WGS sequence"/>
</dbReference>
<keyword evidence="1" id="KW-0812">Transmembrane</keyword>
<reference evidence="2 3" key="1">
    <citation type="submission" date="2020-01" db="EMBL/GenBank/DDBJ databases">
        <title>Sulfitobacter sediminilitoris sp. nov., isolated from a tidal flat.</title>
        <authorList>
            <person name="Park S."/>
            <person name="Yoon J.-H."/>
        </authorList>
    </citation>
    <scope>NUCLEOTIDE SEQUENCE [LARGE SCALE GENOMIC DNA]</scope>
    <source>
        <strain evidence="2 3">JBTF-M27</strain>
    </source>
</reference>
<organism evidence="2 3">
    <name type="scientific">Sulfitobacter sediminilitoris</name>
    <dbReference type="NCBI Taxonomy" id="2698830"/>
    <lineage>
        <taxon>Bacteria</taxon>
        <taxon>Pseudomonadati</taxon>
        <taxon>Pseudomonadota</taxon>
        <taxon>Alphaproteobacteria</taxon>
        <taxon>Rhodobacterales</taxon>
        <taxon>Roseobacteraceae</taxon>
        <taxon>Sulfitobacter</taxon>
    </lineage>
</organism>
<comment type="caution">
    <text evidence="2">The sequence shown here is derived from an EMBL/GenBank/DDBJ whole genome shotgun (WGS) entry which is preliminary data.</text>
</comment>
<feature type="transmembrane region" description="Helical" evidence="1">
    <location>
        <begin position="172"/>
        <end position="193"/>
    </location>
</feature>
<keyword evidence="1" id="KW-1133">Transmembrane helix</keyword>
<gene>
    <name evidence="2" type="ORF">GV827_04755</name>
</gene>
<name>A0A6P0C6H1_9RHOB</name>
<dbReference type="RefSeq" id="WP_164352545.1">
    <property type="nucleotide sequence ID" value="NZ_JAABNT010000002.1"/>
</dbReference>
<dbReference type="Pfam" id="PF06055">
    <property type="entry name" value="ExoD"/>
    <property type="match status" value="1"/>
</dbReference>
<dbReference type="InterPro" id="IPR010331">
    <property type="entry name" value="ExoD"/>
</dbReference>
<protein>
    <submittedName>
        <fullName evidence="2">Exopolysaccharide biosynthesis protein</fullName>
    </submittedName>
</protein>
<sequence>MSDENDKTLTHLLDGVAHAARAETVSIADIIEEFGDRAITPFILLIALLLVSPLSGIPGTPTIAALLIVTLSMQALFGRRRLWLPQKLLQFQLSSKRVLGAVGWMRKPCAWVDRHSHARLRFLTAGPMRWITLLICVVIPLTWPLLEILPFFTSFGAGTISLMSLGLITRDGIYVLAGYGVVGASMAATFVFLI</sequence>
<keyword evidence="1" id="KW-0472">Membrane</keyword>
<dbReference type="PIRSF" id="PIRSF033239">
    <property type="entry name" value="ExoD"/>
    <property type="match status" value="1"/>
</dbReference>
<evidence type="ECO:0000256" key="1">
    <source>
        <dbReference type="SAM" id="Phobius"/>
    </source>
</evidence>
<evidence type="ECO:0000313" key="3">
    <source>
        <dbReference type="Proteomes" id="UP000468591"/>
    </source>
</evidence>